<dbReference type="OrthoDB" id="7645017at2"/>
<protein>
    <recommendedName>
        <fullName evidence="1">TubC N-terminal docking domain-containing protein</fullName>
    </recommendedName>
</protein>
<evidence type="ECO:0000313" key="3">
    <source>
        <dbReference type="EMBL" id="TNV12662.1"/>
    </source>
</evidence>
<reference evidence="2 5" key="3">
    <citation type="submission" date="2020-08" db="EMBL/GenBank/DDBJ databases">
        <title>Genomic Encyclopedia of Type Strains, Phase IV (KMG-IV): sequencing the most valuable type-strain genomes for metagenomic binning, comparative biology and taxonomic classification.</title>
        <authorList>
            <person name="Goeker M."/>
        </authorList>
    </citation>
    <scope>NUCLEOTIDE SEQUENCE [LARGE SCALE GENOMIC DNA]</scope>
    <source>
        <strain evidence="2 5">DSM 23868</strain>
    </source>
</reference>
<feature type="domain" description="TubC N-terminal docking" evidence="1">
    <location>
        <begin position="5"/>
        <end position="53"/>
    </location>
</feature>
<keyword evidence="5" id="KW-1185">Reference proteome</keyword>
<comment type="caution">
    <text evidence="3">The sequence shown here is derived from an EMBL/GenBank/DDBJ whole genome shotgun (WGS) entry which is preliminary data.</text>
</comment>
<reference evidence="3 4" key="1">
    <citation type="journal article" date="2011" name="Int. J. Syst. Evol. Microbiol.">
        <title>Ochrobactrum pecoris sp. nov., isolated from farm animals.</title>
        <authorList>
            <person name="Kampfer P."/>
            <person name="Huber B."/>
            <person name="Busse H.J."/>
            <person name="Scholz H.C."/>
            <person name="Tomaso H."/>
            <person name="Hotzel H."/>
            <person name="Melzer F."/>
        </authorList>
    </citation>
    <scope>NUCLEOTIDE SEQUENCE [LARGE SCALE GENOMIC DNA]</scope>
    <source>
        <strain evidence="3 4">08RB2639</strain>
    </source>
</reference>
<evidence type="ECO:0000313" key="5">
    <source>
        <dbReference type="Proteomes" id="UP000553980"/>
    </source>
</evidence>
<evidence type="ECO:0000313" key="2">
    <source>
        <dbReference type="EMBL" id="MBB4093970.1"/>
    </source>
</evidence>
<dbReference type="Proteomes" id="UP000313390">
    <property type="component" value="Unassembled WGS sequence"/>
</dbReference>
<accession>A0A5C5CM24</accession>
<dbReference type="AlphaFoldDB" id="A0A5C5CM24"/>
<reference evidence="3" key="2">
    <citation type="submission" date="2019-06" db="EMBL/GenBank/DDBJ databases">
        <authorList>
            <person name="Hu M."/>
        </authorList>
    </citation>
    <scope>NUCLEOTIDE SEQUENCE</scope>
    <source>
        <strain evidence="3">08RB2639</strain>
    </source>
</reference>
<dbReference type="InterPro" id="IPR041464">
    <property type="entry name" value="TubC_N"/>
</dbReference>
<gene>
    <name evidence="3" type="ORF">FIB18_08935</name>
    <name evidence="2" type="ORF">GGQ79_002482</name>
</gene>
<organism evidence="3 4">
    <name type="scientific">Brucella pecoris</name>
    <dbReference type="NCBI Taxonomy" id="867683"/>
    <lineage>
        <taxon>Bacteria</taxon>
        <taxon>Pseudomonadati</taxon>
        <taxon>Pseudomonadota</taxon>
        <taxon>Alphaproteobacteria</taxon>
        <taxon>Hyphomicrobiales</taxon>
        <taxon>Brucellaceae</taxon>
        <taxon>Brucella/Ochrobactrum group</taxon>
        <taxon>Brucella</taxon>
    </lineage>
</organism>
<dbReference type="Gene3D" id="1.10.10.1830">
    <property type="entry name" value="Non-ribosomal peptide synthase, adenylation domain"/>
    <property type="match status" value="1"/>
</dbReference>
<sequence length="144" mass="16250">MSAIDLIKALTSEGVEFSTDGERIRWRNSNGKITDDVKAQIASDKAAVIAHLKASRGIKRWRPIPPAEWSRHLKPQRGDPERYLEALKEYGPLSYGMAMRVLGWGGTRAGQVQDELHRQGRIKFDKRGWAYPVDSSEDSNDRSS</sequence>
<evidence type="ECO:0000259" key="1">
    <source>
        <dbReference type="Pfam" id="PF18563"/>
    </source>
</evidence>
<dbReference type="EMBL" id="VEWK01000004">
    <property type="protein sequence ID" value="TNV12662.1"/>
    <property type="molecule type" value="Genomic_DNA"/>
</dbReference>
<dbReference type="Proteomes" id="UP000553980">
    <property type="component" value="Unassembled WGS sequence"/>
</dbReference>
<dbReference type="InterPro" id="IPR044894">
    <property type="entry name" value="TubC_N_sf"/>
</dbReference>
<proteinExistence type="predicted"/>
<dbReference type="RefSeq" id="WP_140020380.1">
    <property type="nucleotide sequence ID" value="NZ_JACIEX010000004.1"/>
</dbReference>
<name>A0A5C5CM24_9HYPH</name>
<dbReference type="Pfam" id="PF18563">
    <property type="entry name" value="TubC_N"/>
    <property type="match status" value="1"/>
</dbReference>
<dbReference type="EMBL" id="JACIEX010000004">
    <property type="protein sequence ID" value="MBB4093970.1"/>
    <property type="molecule type" value="Genomic_DNA"/>
</dbReference>
<evidence type="ECO:0000313" key="4">
    <source>
        <dbReference type="Proteomes" id="UP000313390"/>
    </source>
</evidence>